<dbReference type="RefSeq" id="WP_180144576.1">
    <property type="nucleotide sequence ID" value="NZ_CAADHO010000010.1"/>
</dbReference>
<dbReference type="AlphaFoldDB" id="A0A4U8YQK7"/>
<proteinExistence type="predicted"/>
<protein>
    <submittedName>
        <fullName evidence="1">Uncharacterized protein</fullName>
    </submittedName>
</protein>
<dbReference type="EMBL" id="CAADHO010000010">
    <property type="protein sequence ID" value="VFQ46565.1"/>
    <property type="molecule type" value="Genomic_DNA"/>
</dbReference>
<name>A0A4U8YQK7_9BACT</name>
<gene>
    <name evidence="1" type="ORF">MSL71_42320</name>
</gene>
<sequence length="128" mass="14633">MGKLAGHLDQEPYATADPFTWEDVWIIAVSMAEGLELDGLHVKVVEAITETVLFEWRWCAGNVTPFMRRENETGFLAGFVVPLENGSKVEILFERDKSTHSAVSIQKHIEFLKEFLVLQISRFCFRES</sequence>
<evidence type="ECO:0000313" key="2">
    <source>
        <dbReference type="Proteomes" id="UP000507962"/>
    </source>
</evidence>
<keyword evidence="2" id="KW-1185">Reference proteome</keyword>
<dbReference type="Proteomes" id="UP000507962">
    <property type="component" value="Unassembled WGS sequence"/>
</dbReference>
<evidence type="ECO:0000313" key="1">
    <source>
        <dbReference type="EMBL" id="VFQ46565.1"/>
    </source>
</evidence>
<accession>A0A4U8YQK7</accession>
<reference evidence="1 2" key="1">
    <citation type="submission" date="2019-03" db="EMBL/GenBank/DDBJ databases">
        <authorList>
            <person name="Nijsse B."/>
        </authorList>
    </citation>
    <scope>NUCLEOTIDE SEQUENCE [LARGE SCALE GENOMIC DNA]</scope>
    <source>
        <strain evidence="1">Desulfoluna butyratoxydans MSL71</strain>
    </source>
</reference>
<organism evidence="1 2">
    <name type="scientific">Desulfoluna butyratoxydans</name>
    <dbReference type="NCBI Taxonomy" id="231438"/>
    <lineage>
        <taxon>Bacteria</taxon>
        <taxon>Pseudomonadati</taxon>
        <taxon>Thermodesulfobacteriota</taxon>
        <taxon>Desulfobacteria</taxon>
        <taxon>Desulfobacterales</taxon>
        <taxon>Desulfolunaceae</taxon>
        <taxon>Desulfoluna</taxon>
    </lineage>
</organism>